<dbReference type="EMBL" id="LIAE01007418">
    <property type="protein sequence ID" value="PAV79447.1"/>
    <property type="molecule type" value="Genomic_DNA"/>
</dbReference>
<dbReference type="InterPro" id="IPR003109">
    <property type="entry name" value="GoLoco_motif"/>
</dbReference>
<accession>A0A2A2KZZ7</accession>
<evidence type="ECO:0000313" key="1">
    <source>
        <dbReference type="EMBL" id="PAV79447.1"/>
    </source>
</evidence>
<dbReference type="STRING" id="2018661.A0A2A2KZZ7"/>
<dbReference type="PROSITE" id="PS50877">
    <property type="entry name" value="GOLOCO"/>
    <property type="match status" value="1"/>
</dbReference>
<dbReference type="SMART" id="SM00390">
    <property type="entry name" value="GoLoco"/>
    <property type="match status" value="1"/>
</dbReference>
<protein>
    <submittedName>
        <fullName evidence="1">Uncharacterized protein</fullName>
    </submittedName>
</protein>
<dbReference type="OrthoDB" id="286233at2759"/>
<proteinExistence type="predicted"/>
<reference evidence="1 2" key="1">
    <citation type="journal article" date="2017" name="Curr. Biol.">
        <title>Genome architecture and evolution of a unichromosomal asexual nematode.</title>
        <authorList>
            <person name="Fradin H."/>
            <person name="Zegar C."/>
            <person name="Gutwein M."/>
            <person name="Lucas J."/>
            <person name="Kovtun M."/>
            <person name="Corcoran D."/>
            <person name="Baugh L.R."/>
            <person name="Kiontke K."/>
            <person name="Gunsalus K."/>
            <person name="Fitch D.H."/>
            <person name="Piano F."/>
        </authorList>
    </citation>
    <scope>NUCLEOTIDE SEQUENCE [LARGE SCALE GENOMIC DNA]</scope>
    <source>
        <strain evidence="1">PF1309</strain>
    </source>
</reference>
<dbReference type="Pfam" id="PF02188">
    <property type="entry name" value="GoLoco"/>
    <property type="match status" value="1"/>
</dbReference>
<evidence type="ECO:0000313" key="2">
    <source>
        <dbReference type="Proteomes" id="UP000218231"/>
    </source>
</evidence>
<sequence>MRESGLFTTAVPYNPEKANDFLSLLEAIQSRRLNDQRAELPMPADIHVSQPIPTSFSIESMYVQSKCFYMMILLFLRN</sequence>
<dbReference type="Proteomes" id="UP000218231">
    <property type="component" value="Unassembled WGS sequence"/>
</dbReference>
<organism evidence="1 2">
    <name type="scientific">Diploscapter pachys</name>
    <dbReference type="NCBI Taxonomy" id="2018661"/>
    <lineage>
        <taxon>Eukaryota</taxon>
        <taxon>Metazoa</taxon>
        <taxon>Ecdysozoa</taxon>
        <taxon>Nematoda</taxon>
        <taxon>Chromadorea</taxon>
        <taxon>Rhabditida</taxon>
        <taxon>Rhabditina</taxon>
        <taxon>Rhabditomorpha</taxon>
        <taxon>Rhabditoidea</taxon>
        <taxon>Rhabditidae</taxon>
        <taxon>Diploscapter</taxon>
    </lineage>
</organism>
<comment type="caution">
    <text evidence="1">The sequence shown here is derived from an EMBL/GenBank/DDBJ whole genome shotgun (WGS) entry which is preliminary data.</text>
</comment>
<dbReference type="AlphaFoldDB" id="A0A2A2KZZ7"/>
<name>A0A2A2KZZ7_9BILA</name>
<gene>
    <name evidence="1" type="ORF">WR25_09418</name>
</gene>
<keyword evidence="2" id="KW-1185">Reference proteome</keyword>
<dbReference type="GO" id="GO:0030695">
    <property type="term" value="F:GTPase regulator activity"/>
    <property type="evidence" value="ECO:0007669"/>
    <property type="project" value="InterPro"/>
</dbReference>